<organism evidence="4 5">
    <name type="scientific">Candidatus Moanibacter tarae</name>
    <dbReference type="NCBI Taxonomy" id="2200854"/>
    <lineage>
        <taxon>Bacteria</taxon>
        <taxon>Pseudomonadati</taxon>
        <taxon>Verrucomicrobiota</taxon>
        <taxon>Opitutia</taxon>
        <taxon>Puniceicoccales</taxon>
        <taxon>Puniceicoccales incertae sedis</taxon>
        <taxon>Candidatus Moanibacter</taxon>
    </lineage>
</organism>
<dbReference type="InterPro" id="IPR048254">
    <property type="entry name" value="CDP_ALCOHOL_P_TRANSF_CS"/>
</dbReference>
<dbReference type="Pfam" id="PF01066">
    <property type="entry name" value="CDP-OH_P_transf"/>
    <property type="match status" value="1"/>
</dbReference>
<dbReference type="GO" id="GO:0008654">
    <property type="term" value="P:phospholipid biosynthetic process"/>
    <property type="evidence" value="ECO:0007669"/>
    <property type="project" value="InterPro"/>
</dbReference>
<evidence type="ECO:0000313" key="5">
    <source>
        <dbReference type="Proteomes" id="UP000247465"/>
    </source>
</evidence>
<gene>
    <name evidence="4" type="primary">spsI_1</name>
    <name evidence="4" type="ORF">DF168_01350</name>
</gene>
<dbReference type="InterPro" id="IPR043130">
    <property type="entry name" value="CDP-OH_PTrfase_TM_dom"/>
</dbReference>
<dbReference type="Proteomes" id="UP000247465">
    <property type="component" value="Chromosome"/>
</dbReference>
<accession>A0A2Z4AD57</accession>
<protein>
    <submittedName>
        <fullName evidence="4">Bifunctional IPC transferase and DIPP synthase</fullName>
    </submittedName>
</protein>
<feature type="transmembrane region" description="Helical" evidence="3">
    <location>
        <begin position="272"/>
        <end position="294"/>
    </location>
</feature>
<dbReference type="GO" id="GO:0016780">
    <property type="term" value="F:phosphotransferase activity, for other substituted phosphate groups"/>
    <property type="evidence" value="ECO:0007669"/>
    <property type="project" value="InterPro"/>
</dbReference>
<keyword evidence="3" id="KW-1133">Transmembrane helix</keyword>
<evidence type="ECO:0000256" key="3">
    <source>
        <dbReference type="SAM" id="Phobius"/>
    </source>
</evidence>
<dbReference type="Gene3D" id="1.20.120.1760">
    <property type="match status" value="1"/>
</dbReference>
<dbReference type="KEGG" id="mtar:DF168_01350"/>
<evidence type="ECO:0000256" key="1">
    <source>
        <dbReference type="ARBA" id="ARBA00022679"/>
    </source>
</evidence>
<keyword evidence="3" id="KW-0472">Membrane</keyword>
<dbReference type="AlphaFoldDB" id="A0A2Z4AD57"/>
<sequence>METSSQLVVFLWPDELDESVRLDQPILGLPLIRRMVLSAKRAGFDNIWVAVREDREVTKILEGTTVEFKSLDATLDLAGFRRIVFMVGGVLPDATWLKTLLETPLKPDRLYCDTGVAAAIETKKSLKLFPSTRYGRSEEDLGLVFDREIETELLEVDHQGRTLIPSGAGIDKAESWLLERLIKKSDSLIARHFHRRISLAISRHLVSTPISPNLWTIFSVGIGLSSSPYFLSARAIDQFTGALLFLIHAIIDGCDGELARLRFQESRIGMKLDLWGDNLVHSAVFFCMGIGWWIGNQGKWPLLVTAIAIAGVLWTAWLVYRKSVFWARTEIPSFSSVVRTRSSRISKIMDALGNRDFIYLILLLSVFGKVYWILPLTAVGSPIFALVLLYLGRREGEK</sequence>
<dbReference type="EMBL" id="CP029803">
    <property type="protein sequence ID" value="AWT60149.1"/>
    <property type="molecule type" value="Genomic_DNA"/>
</dbReference>
<dbReference type="GO" id="GO:0016020">
    <property type="term" value="C:membrane"/>
    <property type="evidence" value="ECO:0007669"/>
    <property type="project" value="InterPro"/>
</dbReference>
<name>A0A2Z4AD57_9BACT</name>
<feature type="transmembrane region" description="Helical" evidence="3">
    <location>
        <begin position="373"/>
        <end position="392"/>
    </location>
</feature>
<feature type="transmembrane region" description="Helical" evidence="3">
    <location>
        <begin position="300"/>
        <end position="320"/>
    </location>
</feature>
<evidence type="ECO:0000256" key="2">
    <source>
        <dbReference type="RuleBase" id="RU003750"/>
    </source>
</evidence>
<dbReference type="InterPro" id="IPR000462">
    <property type="entry name" value="CDP-OH_P_trans"/>
</dbReference>
<dbReference type="PROSITE" id="PS00379">
    <property type="entry name" value="CDP_ALCOHOL_P_TRANSF"/>
    <property type="match status" value="1"/>
</dbReference>
<keyword evidence="3" id="KW-0812">Transmembrane</keyword>
<evidence type="ECO:0000313" key="4">
    <source>
        <dbReference type="EMBL" id="AWT60149.1"/>
    </source>
</evidence>
<reference evidence="4 5" key="1">
    <citation type="submission" date="2018-06" db="EMBL/GenBank/DDBJ databases">
        <title>Draft Genome Sequence of a Novel Marine Bacterium Related to the Verrucomicrobia.</title>
        <authorList>
            <person name="Vosseberg J."/>
            <person name="Martijn J."/>
            <person name="Ettema T.J.G."/>
        </authorList>
    </citation>
    <scope>NUCLEOTIDE SEQUENCE [LARGE SCALE GENOMIC DNA]</scope>
    <source>
        <strain evidence="4">TARA_B100001123</strain>
    </source>
</reference>
<comment type="similarity">
    <text evidence="2">Belongs to the CDP-alcohol phosphatidyltransferase class-I family.</text>
</comment>
<proteinExistence type="inferred from homology"/>
<keyword evidence="1 2" id="KW-0808">Transferase</keyword>